<name>A0A4U7JI87_9FIRM</name>
<dbReference type="OrthoDB" id="9773856at2"/>
<keyword evidence="1" id="KW-0378">Hydrolase</keyword>
<dbReference type="Proteomes" id="UP000306409">
    <property type="component" value="Chromosome"/>
</dbReference>
<dbReference type="SUPFAM" id="SSF56300">
    <property type="entry name" value="Metallo-dependent phosphatases"/>
    <property type="match status" value="1"/>
</dbReference>
<sequence length="379" mass="43521">MKQVSFIHIADLHLDAALSTLGDENKANIRRNELIKCLQIITERIIDQNIDLLIISGDFFEDKYVRGSTILAVKNLFSELYKTDVIICPGNHDPLEGNSYYRTSEWGSNVHILDDSQQVLYLEKYNTCIYNIGSRGNVKKDYSIVLNKELSNDKFNILLFHGTVDMPFEEDNYNPITSKEIFSLGMDYVALGHMHCYSHYNNGKTVMINPGSPEPLGFDEEGQHGFVQGKLTLSEGNQKRVETEFIAFATRHYHNVEIDISECLNDIEVVDRINSDLMVKMSSADFYSISLKGFISKEYKIEIRNIIDALNKKCFYIRIKNNTSVKFDYDKYLEDPGIKGEFVRRIMDMQVKETSEVGRETLFMALQYGLQALENGRVD</sequence>
<dbReference type="CDD" id="cd00840">
    <property type="entry name" value="MPP_Mre11_N"/>
    <property type="match status" value="1"/>
</dbReference>
<dbReference type="EMBL" id="CP061336">
    <property type="protein sequence ID" value="QNU67011.1"/>
    <property type="molecule type" value="Genomic_DNA"/>
</dbReference>
<accession>A0A4U7JI87</accession>
<proteinExistence type="predicted"/>
<feature type="domain" description="Calcineurin-like phosphoesterase" evidence="2">
    <location>
        <begin position="6"/>
        <end position="197"/>
    </location>
</feature>
<dbReference type="InterPro" id="IPR041796">
    <property type="entry name" value="Mre11_N"/>
</dbReference>
<dbReference type="InterPro" id="IPR004843">
    <property type="entry name" value="Calcineurin-like_PHP"/>
</dbReference>
<keyword evidence="3" id="KW-0269">Exonuclease</keyword>
<dbReference type="PANTHER" id="PTHR30337:SF7">
    <property type="entry name" value="PHOSPHOESTERASE"/>
    <property type="match status" value="1"/>
</dbReference>
<dbReference type="InterPro" id="IPR050535">
    <property type="entry name" value="DNA_Repair-Maintenance_Comp"/>
</dbReference>
<dbReference type="Pfam" id="PF00149">
    <property type="entry name" value="Metallophos"/>
    <property type="match status" value="1"/>
</dbReference>
<dbReference type="GO" id="GO:0004527">
    <property type="term" value="F:exonuclease activity"/>
    <property type="evidence" value="ECO:0007669"/>
    <property type="project" value="UniProtKB-KW"/>
</dbReference>
<dbReference type="RefSeq" id="WP_137697078.1">
    <property type="nucleotide sequence ID" value="NZ_CP061336.1"/>
</dbReference>
<dbReference type="InterPro" id="IPR029052">
    <property type="entry name" value="Metallo-depent_PP-like"/>
</dbReference>
<gene>
    <name evidence="3" type="ORF">EHE19_000160</name>
</gene>
<evidence type="ECO:0000256" key="1">
    <source>
        <dbReference type="ARBA" id="ARBA00022801"/>
    </source>
</evidence>
<evidence type="ECO:0000313" key="3">
    <source>
        <dbReference type="EMBL" id="QNU67011.1"/>
    </source>
</evidence>
<dbReference type="KEGG" id="rher:EHE19_000160"/>
<evidence type="ECO:0000313" key="4">
    <source>
        <dbReference type="Proteomes" id="UP000306409"/>
    </source>
</evidence>
<dbReference type="Gene3D" id="3.60.21.10">
    <property type="match status" value="1"/>
</dbReference>
<organism evidence="3 4">
    <name type="scientific">Ruminiclostridium herbifermentans</name>
    <dbReference type="NCBI Taxonomy" id="2488810"/>
    <lineage>
        <taxon>Bacteria</taxon>
        <taxon>Bacillati</taxon>
        <taxon>Bacillota</taxon>
        <taxon>Clostridia</taxon>
        <taxon>Eubacteriales</taxon>
        <taxon>Oscillospiraceae</taxon>
        <taxon>Ruminiclostridium</taxon>
    </lineage>
</organism>
<keyword evidence="4" id="KW-1185">Reference proteome</keyword>
<dbReference type="AlphaFoldDB" id="A0A4U7JI87"/>
<reference evidence="3 4" key="1">
    <citation type="submission" date="2020-09" db="EMBL/GenBank/DDBJ databases">
        <title>Characterization and genome sequencing of Ruminiclostridium sp. nov. MA18.</title>
        <authorList>
            <person name="Rettenmaier R."/>
            <person name="Kowollik M.-L."/>
            <person name="Liebl W."/>
            <person name="Zverlov V."/>
        </authorList>
    </citation>
    <scope>NUCLEOTIDE SEQUENCE [LARGE SCALE GENOMIC DNA]</scope>
    <source>
        <strain evidence="3 4">MA18</strain>
    </source>
</reference>
<protein>
    <submittedName>
        <fullName evidence="3">DNA repair exonuclease</fullName>
    </submittedName>
</protein>
<dbReference type="PANTHER" id="PTHR30337">
    <property type="entry name" value="COMPONENT OF ATP-DEPENDENT DSDNA EXONUCLEASE"/>
    <property type="match status" value="1"/>
</dbReference>
<keyword evidence="3" id="KW-0540">Nuclease</keyword>
<evidence type="ECO:0000259" key="2">
    <source>
        <dbReference type="Pfam" id="PF00149"/>
    </source>
</evidence>